<dbReference type="RefSeq" id="WP_203701300.1">
    <property type="nucleotide sequence ID" value="NZ_BAAALU010000001.1"/>
</dbReference>
<dbReference type="PRINTS" id="PR01047">
    <property type="entry name" value="TRNASYNTHTHR"/>
</dbReference>
<comment type="similarity">
    <text evidence="1">Belongs to the class-II aminoacyl-tRNA synthetase family.</text>
</comment>
<dbReference type="InterPro" id="IPR045864">
    <property type="entry name" value="aa-tRNA-synth_II/BPL/LPL"/>
</dbReference>
<dbReference type="GO" id="GO:0016874">
    <property type="term" value="F:ligase activity"/>
    <property type="evidence" value="ECO:0007669"/>
    <property type="project" value="UniProtKB-KW"/>
</dbReference>
<evidence type="ECO:0000256" key="3">
    <source>
        <dbReference type="ARBA" id="ARBA00022490"/>
    </source>
</evidence>
<keyword evidence="5" id="KW-0479">Metal-binding</keyword>
<reference evidence="14 15" key="1">
    <citation type="submission" date="2021-01" db="EMBL/GenBank/DDBJ databases">
        <title>Whole genome shotgun sequence of Asanoa iriomotensis NBRC 100142.</title>
        <authorList>
            <person name="Komaki H."/>
            <person name="Tamura T."/>
        </authorList>
    </citation>
    <scope>NUCLEOTIDE SEQUENCE [LARGE SCALE GENOMIC DNA]</scope>
    <source>
        <strain evidence="14 15">NBRC 100142</strain>
    </source>
</reference>
<evidence type="ECO:0000256" key="8">
    <source>
        <dbReference type="ARBA" id="ARBA00022840"/>
    </source>
</evidence>
<evidence type="ECO:0000256" key="5">
    <source>
        <dbReference type="ARBA" id="ARBA00022723"/>
    </source>
</evidence>
<dbReference type="NCBIfam" id="TIGR00418">
    <property type="entry name" value="thrS"/>
    <property type="match status" value="1"/>
</dbReference>
<dbReference type="PANTHER" id="PTHR11451:SF56">
    <property type="entry name" value="THREONINE--TRNA LIGASE 1"/>
    <property type="match status" value="1"/>
</dbReference>
<dbReference type="Pfam" id="PF00587">
    <property type="entry name" value="tRNA-synt_2b"/>
    <property type="match status" value="1"/>
</dbReference>
<evidence type="ECO:0000256" key="4">
    <source>
        <dbReference type="ARBA" id="ARBA00022598"/>
    </source>
</evidence>
<protein>
    <recommendedName>
        <fullName evidence="2 12">Threonine--tRNA ligase</fullName>
        <ecNumber evidence="2 12">6.1.1.3</ecNumber>
    </recommendedName>
</protein>
<name>A0ABQ4BY81_9ACTN</name>
<evidence type="ECO:0000256" key="11">
    <source>
        <dbReference type="ARBA" id="ARBA00049515"/>
    </source>
</evidence>
<dbReference type="SUPFAM" id="SSF52954">
    <property type="entry name" value="Class II aaRS ABD-related"/>
    <property type="match status" value="1"/>
</dbReference>
<keyword evidence="7" id="KW-0862">Zinc</keyword>
<evidence type="ECO:0000259" key="13">
    <source>
        <dbReference type="PROSITE" id="PS50862"/>
    </source>
</evidence>
<keyword evidence="8" id="KW-0067">ATP-binding</keyword>
<evidence type="ECO:0000256" key="6">
    <source>
        <dbReference type="ARBA" id="ARBA00022741"/>
    </source>
</evidence>
<dbReference type="EMBL" id="BONC01000007">
    <property type="protein sequence ID" value="GIF55501.1"/>
    <property type="molecule type" value="Genomic_DNA"/>
</dbReference>
<dbReference type="EC" id="6.1.1.3" evidence="2 12"/>
<evidence type="ECO:0000256" key="10">
    <source>
        <dbReference type="ARBA" id="ARBA00023146"/>
    </source>
</evidence>
<evidence type="ECO:0000256" key="12">
    <source>
        <dbReference type="NCBIfam" id="TIGR00418"/>
    </source>
</evidence>
<accession>A0ABQ4BY81</accession>
<dbReference type="CDD" id="cd00771">
    <property type="entry name" value="ThrRS_core"/>
    <property type="match status" value="1"/>
</dbReference>
<evidence type="ECO:0000256" key="2">
    <source>
        <dbReference type="ARBA" id="ARBA00013163"/>
    </source>
</evidence>
<organism evidence="14 15">
    <name type="scientific">Asanoa iriomotensis</name>
    <dbReference type="NCBI Taxonomy" id="234613"/>
    <lineage>
        <taxon>Bacteria</taxon>
        <taxon>Bacillati</taxon>
        <taxon>Actinomycetota</taxon>
        <taxon>Actinomycetes</taxon>
        <taxon>Micromonosporales</taxon>
        <taxon>Micromonosporaceae</taxon>
        <taxon>Asanoa</taxon>
    </lineage>
</organism>
<dbReference type="Gene3D" id="3.40.50.800">
    <property type="entry name" value="Anticodon-binding domain"/>
    <property type="match status" value="1"/>
</dbReference>
<comment type="caution">
    <text evidence="14">The sequence shown here is derived from an EMBL/GenBank/DDBJ whole genome shotgun (WGS) entry which is preliminary data.</text>
</comment>
<keyword evidence="4 14" id="KW-0436">Ligase</keyword>
<dbReference type="Pfam" id="PF03129">
    <property type="entry name" value="HGTP_anticodon"/>
    <property type="match status" value="1"/>
</dbReference>
<comment type="catalytic activity">
    <reaction evidence="11">
        <text>tRNA(Thr) + L-threonine + ATP = L-threonyl-tRNA(Thr) + AMP + diphosphate + H(+)</text>
        <dbReference type="Rhea" id="RHEA:24624"/>
        <dbReference type="Rhea" id="RHEA-COMP:9670"/>
        <dbReference type="Rhea" id="RHEA-COMP:9704"/>
        <dbReference type="ChEBI" id="CHEBI:15378"/>
        <dbReference type="ChEBI" id="CHEBI:30616"/>
        <dbReference type="ChEBI" id="CHEBI:33019"/>
        <dbReference type="ChEBI" id="CHEBI:57926"/>
        <dbReference type="ChEBI" id="CHEBI:78442"/>
        <dbReference type="ChEBI" id="CHEBI:78534"/>
        <dbReference type="ChEBI" id="CHEBI:456215"/>
        <dbReference type="EC" id="6.1.1.3"/>
    </reaction>
</comment>
<dbReference type="InterPro" id="IPR006195">
    <property type="entry name" value="aa-tRNA-synth_II"/>
</dbReference>
<evidence type="ECO:0000256" key="9">
    <source>
        <dbReference type="ARBA" id="ARBA00022917"/>
    </source>
</evidence>
<dbReference type="InterPro" id="IPR036621">
    <property type="entry name" value="Anticodon-bd_dom_sf"/>
</dbReference>
<evidence type="ECO:0000256" key="7">
    <source>
        <dbReference type="ARBA" id="ARBA00022833"/>
    </source>
</evidence>
<dbReference type="InterPro" id="IPR002314">
    <property type="entry name" value="aa-tRNA-synt_IIb"/>
</dbReference>
<keyword evidence="3" id="KW-0963">Cytoplasm</keyword>
<evidence type="ECO:0000256" key="1">
    <source>
        <dbReference type="ARBA" id="ARBA00008226"/>
    </source>
</evidence>
<evidence type="ECO:0000313" key="14">
    <source>
        <dbReference type="EMBL" id="GIF55501.1"/>
    </source>
</evidence>
<dbReference type="Gene3D" id="3.30.930.10">
    <property type="entry name" value="Bira Bifunctional Protein, Domain 2"/>
    <property type="match status" value="1"/>
</dbReference>
<keyword evidence="15" id="KW-1185">Reference proteome</keyword>
<dbReference type="InterPro" id="IPR002320">
    <property type="entry name" value="Thr-tRNA-ligase_IIa"/>
</dbReference>
<dbReference type="SUPFAM" id="SSF55681">
    <property type="entry name" value="Class II aaRS and biotin synthetases"/>
    <property type="match status" value="1"/>
</dbReference>
<keyword evidence="10" id="KW-0030">Aminoacyl-tRNA synthetase</keyword>
<dbReference type="InterPro" id="IPR033728">
    <property type="entry name" value="ThrRS_core"/>
</dbReference>
<dbReference type="InterPro" id="IPR004154">
    <property type="entry name" value="Anticodon-bd"/>
</dbReference>
<dbReference type="PROSITE" id="PS50862">
    <property type="entry name" value="AA_TRNA_LIGASE_II"/>
    <property type="match status" value="1"/>
</dbReference>
<feature type="domain" description="Aminoacyl-transfer RNA synthetases class-II family profile" evidence="13">
    <location>
        <begin position="29"/>
        <end position="297"/>
    </location>
</feature>
<keyword evidence="9" id="KW-0648">Protein biosynthesis</keyword>
<gene>
    <name evidence="14" type="ORF">Air01nite_15960</name>
</gene>
<evidence type="ECO:0000313" key="15">
    <source>
        <dbReference type="Proteomes" id="UP000624325"/>
    </source>
</evidence>
<proteinExistence type="inferred from homology"/>
<sequence length="404" mass="43293">MIDHRKLGRSLEIYHSDPRSGAGLPLWLPAGAAARHAVEEYLRELERRNGYQHVYSPVLGRRELFELSGHLGYFEEDMFPPMRVSDDDELMLRPALCPHHCLVYLARGRSYRELPLRIAEIGGMFRSERSGVLGGLSRVRSIQLNDAHIFCALADVGAEVASVLSLVDEAHAALGISVSSVRLALRGPGAKYVGSDESWAEAESLLRAALAGRSYVEAPGEAAFYGPKIDIQVRDAAGREWSLSTVQLDFDKPARFDLSYVDAGGGRARPVLVHRSLVGSMERLFGYLIEAHEGAFPAWYAPLQLRVLPVSAGAASAAASFAASAVDAGLRADVDAEGGSLGARIREAAALKVPYVAVIGDREAAAGAVALRARGGRELPPMPAAEALRLIGDVVAARSGELVP</sequence>
<keyword evidence="6" id="KW-0547">Nucleotide-binding</keyword>
<dbReference type="PANTHER" id="PTHR11451">
    <property type="entry name" value="THREONINE-TRNA LIGASE"/>
    <property type="match status" value="1"/>
</dbReference>
<dbReference type="Proteomes" id="UP000624325">
    <property type="component" value="Unassembled WGS sequence"/>
</dbReference>